<sequence length="241" mass="27030">MNMQTAPLNYAVNAFGVQSNGSWQCSKSRTGSWTPAVCSSNSRTSDCIPKLEPFTRNKIDRAVREPPLIQKAENQIAGGFSSLFHNFIGFIANFCAFFSDRYNFNPFLDAKLDYCVTLEGDESYSCWQAYFELKDLEKESPKEEVERLIVEAGGVKSLISCVHGVAGIHKAKKECGELRRSTSTVKAEAYPCPIPDGLPKTPEELEEEEKARMPDSPFTRLLRARGRCAAWYSQPSEHETH</sequence>
<dbReference type="PANTHER" id="PTHR36345:SF1">
    <property type="entry name" value="CCG-BINDING PROTEIN 1"/>
    <property type="match status" value="1"/>
</dbReference>
<comment type="caution">
    <text evidence="2">The sequence shown here is derived from an EMBL/GenBank/DDBJ whole genome shotgun (WGS) entry which is preliminary data.</text>
</comment>
<dbReference type="EMBL" id="JBEAFC010000012">
    <property type="protein sequence ID" value="KAL1534703.1"/>
    <property type="molecule type" value="Genomic_DNA"/>
</dbReference>
<evidence type="ECO:0000313" key="2">
    <source>
        <dbReference type="EMBL" id="KAL1534703.1"/>
    </source>
</evidence>
<feature type="region of interest" description="Disordered" evidence="1">
    <location>
        <begin position="196"/>
        <end position="216"/>
    </location>
</feature>
<reference evidence="2 3" key="1">
    <citation type="submission" date="2024-06" db="EMBL/GenBank/DDBJ databases">
        <title>A chromosome level genome sequence of Diviner's sage (Salvia divinorum).</title>
        <authorList>
            <person name="Ford S.A."/>
            <person name="Ro D.-K."/>
            <person name="Ness R.W."/>
            <person name="Phillips M.A."/>
        </authorList>
    </citation>
    <scope>NUCLEOTIDE SEQUENCE [LARGE SCALE GENOMIC DNA]</scope>
    <source>
        <strain evidence="2">SAF-2024a</strain>
        <tissue evidence="2">Leaf</tissue>
    </source>
</reference>
<gene>
    <name evidence="2" type="ORF">AAHA92_30854</name>
</gene>
<dbReference type="AlphaFoldDB" id="A0ABD1FS79"/>
<evidence type="ECO:0000256" key="1">
    <source>
        <dbReference type="SAM" id="MobiDB-lite"/>
    </source>
</evidence>
<accession>A0ABD1FS79</accession>
<keyword evidence="3" id="KW-1185">Reference proteome</keyword>
<name>A0ABD1FS79_SALDI</name>
<protein>
    <submittedName>
        <fullName evidence="2">CCG-binding protein 1</fullName>
    </submittedName>
</protein>
<dbReference type="InterPro" id="IPR037502">
    <property type="entry name" value="CBP1"/>
</dbReference>
<evidence type="ECO:0000313" key="3">
    <source>
        <dbReference type="Proteomes" id="UP001567538"/>
    </source>
</evidence>
<organism evidence="2 3">
    <name type="scientific">Salvia divinorum</name>
    <name type="common">Maria pastora</name>
    <name type="synonym">Diviner's sage</name>
    <dbReference type="NCBI Taxonomy" id="28513"/>
    <lineage>
        <taxon>Eukaryota</taxon>
        <taxon>Viridiplantae</taxon>
        <taxon>Streptophyta</taxon>
        <taxon>Embryophyta</taxon>
        <taxon>Tracheophyta</taxon>
        <taxon>Spermatophyta</taxon>
        <taxon>Magnoliopsida</taxon>
        <taxon>eudicotyledons</taxon>
        <taxon>Gunneridae</taxon>
        <taxon>Pentapetalae</taxon>
        <taxon>asterids</taxon>
        <taxon>lamiids</taxon>
        <taxon>Lamiales</taxon>
        <taxon>Lamiaceae</taxon>
        <taxon>Nepetoideae</taxon>
        <taxon>Mentheae</taxon>
        <taxon>Salviinae</taxon>
        <taxon>Salvia</taxon>
        <taxon>Salvia subgen. Calosphace</taxon>
    </lineage>
</organism>
<dbReference type="Proteomes" id="UP001567538">
    <property type="component" value="Unassembled WGS sequence"/>
</dbReference>
<dbReference type="PANTHER" id="PTHR36345">
    <property type="entry name" value="CCG-BINDING PROTEIN 1"/>
    <property type="match status" value="1"/>
</dbReference>
<proteinExistence type="predicted"/>